<dbReference type="EMBL" id="CP095045">
    <property type="protein sequence ID" value="UOQ58107.1"/>
    <property type="molecule type" value="Genomic_DNA"/>
</dbReference>
<evidence type="ECO:0008006" key="4">
    <source>
        <dbReference type="Google" id="ProtNLM"/>
    </source>
</evidence>
<feature type="transmembrane region" description="Helical" evidence="1">
    <location>
        <begin position="78"/>
        <end position="96"/>
    </location>
</feature>
<dbReference type="RefSeq" id="WP_244729086.1">
    <property type="nucleotide sequence ID" value="NZ_CP095045.1"/>
</dbReference>
<keyword evidence="1" id="KW-0472">Membrane</keyword>
<evidence type="ECO:0000313" key="2">
    <source>
        <dbReference type="EMBL" id="UOQ58107.1"/>
    </source>
</evidence>
<evidence type="ECO:0000313" key="3">
    <source>
        <dbReference type="Proteomes" id="UP000831786"/>
    </source>
</evidence>
<feature type="transmembrane region" description="Helical" evidence="1">
    <location>
        <begin position="6"/>
        <end position="25"/>
    </location>
</feature>
<protein>
    <recommendedName>
        <fullName evidence="4">Pilus assembly protein TadB</fullName>
    </recommendedName>
</protein>
<organism evidence="2 3">
    <name type="scientific">Leucobacter allii</name>
    <dbReference type="NCBI Taxonomy" id="2932247"/>
    <lineage>
        <taxon>Bacteria</taxon>
        <taxon>Bacillati</taxon>
        <taxon>Actinomycetota</taxon>
        <taxon>Actinomycetes</taxon>
        <taxon>Micrococcales</taxon>
        <taxon>Microbacteriaceae</taxon>
        <taxon>Leucobacter</taxon>
    </lineage>
</organism>
<evidence type="ECO:0000256" key="1">
    <source>
        <dbReference type="SAM" id="Phobius"/>
    </source>
</evidence>
<keyword evidence="1" id="KW-1133">Transmembrane helix</keyword>
<keyword evidence="3" id="KW-1185">Reference proteome</keyword>
<sequence length="132" mass="14234">MEIEWGAVATVAGAVLVFISTVWGLRKDDRPMRKLERLVALRKELRAGSEAALAVEKAIDVLAARVRDQAYPIGKERVYALIAACAAYAAGALMLFTSLKEDGPGKWFGLGTLVLGVITYIAGMSAPARDRR</sequence>
<feature type="transmembrane region" description="Helical" evidence="1">
    <location>
        <begin position="108"/>
        <end position="128"/>
    </location>
</feature>
<name>A0ABY4FPC8_9MICO</name>
<accession>A0ABY4FPC8</accession>
<reference evidence="2 3" key="1">
    <citation type="submission" date="2022-04" db="EMBL/GenBank/DDBJ databases">
        <title>Leucobacter sp. isolated from rhizosphere of garlic.</title>
        <authorList>
            <person name="Won M."/>
            <person name="Lee C.-M."/>
            <person name="Woen H.-Y."/>
            <person name="Kwon S.-W."/>
        </authorList>
    </citation>
    <scope>NUCLEOTIDE SEQUENCE [LARGE SCALE GENOMIC DNA]</scope>
    <source>
        <strain evidence="2 3">H21R-40</strain>
    </source>
</reference>
<dbReference type="Proteomes" id="UP000831786">
    <property type="component" value="Chromosome"/>
</dbReference>
<proteinExistence type="predicted"/>
<gene>
    <name evidence="2" type="ORF">MUN78_04475</name>
</gene>
<keyword evidence="1" id="KW-0812">Transmembrane</keyword>